<protein>
    <submittedName>
        <fullName evidence="1">Uncharacterized protein</fullName>
    </submittedName>
</protein>
<name>A0ABQ0SXX7_9BACL</name>
<dbReference type="Proteomes" id="UP000317180">
    <property type="component" value="Unassembled WGS sequence"/>
</dbReference>
<dbReference type="EMBL" id="BJOD01000120">
    <property type="protein sequence ID" value="GED28812.1"/>
    <property type="molecule type" value="Genomic_DNA"/>
</dbReference>
<keyword evidence="2" id="KW-1185">Reference proteome</keyword>
<evidence type="ECO:0000313" key="1">
    <source>
        <dbReference type="EMBL" id="GED28812.1"/>
    </source>
</evidence>
<proteinExistence type="predicted"/>
<accession>A0ABQ0SXX7</accession>
<evidence type="ECO:0000313" key="2">
    <source>
        <dbReference type="Proteomes" id="UP000317180"/>
    </source>
</evidence>
<comment type="caution">
    <text evidence="1">The sequence shown here is derived from an EMBL/GenBank/DDBJ whole genome shotgun (WGS) entry which is preliminary data.</text>
</comment>
<gene>
    <name evidence="1" type="ORF">BAG01nite_49140</name>
</gene>
<reference evidence="1 2" key="1">
    <citation type="submission" date="2019-06" db="EMBL/GenBank/DDBJ databases">
        <title>Whole genome shotgun sequence of Brevibacillus agri NBRC 15538.</title>
        <authorList>
            <person name="Hosoyama A."/>
            <person name="Uohara A."/>
            <person name="Ohji S."/>
            <person name="Ichikawa N."/>
        </authorList>
    </citation>
    <scope>NUCLEOTIDE SEQUENCE [LARGE SCALE GENOMIC DNA]</scope>
    <source>
        <strain evidence="1 2">NBRC 15538</strain>
    </source>
</reference>
<sequence>MAREILVPKSLISHCQEKRLARNKVPVPQTDTGRRGENPKVRGITLAKELGKMAP</sequence>
<organism evidence="1 2">
    <name type="scientific">Brevibacillus agri</name>
    <dbReference type="NCBI Taxonomy" id="51101"/>
    <lineage>
        <taxon>Bacteria</taxon>
        <taxon>Bacillati</taxon>
        <taxon>Bacillota</taxon>
        <taxon>Bacilli</taxon>
        <taxon>Bacillales</taxon>
        <taxon>Paenibacillaceae</taxon>
        <taxon>Brevibacillus</taxon>
    </lineage>
</organism>